<keyword evidence="2" id="KW-1185">Reference proteome</keyword>
<name>A0A0L0S9D4_ALLM3</name>
<dbReference type="Proteomes" id="UP000054350">
    <property type="component" value="Unassembled WGS sequence"/>
</dbReference>
<organism evidence="1 2">
    <name type="scientific">Allomyces macrogynus (strain ATCC 38327)</name>
    <name type="common">Allomyces javanicus var. macrogynus</name>
    <dbReference type="NCBI Taxonomy" id="578462"/>
    <lineage>
        <taxon>Eukaryota</taxon>
        <taxon>Fungi</taxon>
        <taxon>Fungi incertae sedis</taxon>
        <taxon>Blastocladiomycota</taxon>
        <taxon>Blastocladiomycetes</taxon>
        <taxon>Blastocladiales</taxon>
        <taxon>Blastocladiaceae</taxon>
        <taxon>Allomyces</taxon>
    </lineage>
</organism>
<reference evidence="1 2" key="1">
    <citation type="submission" date="2009-11" db="EMBL/GenBank/DDBJ databases">
        <title>Annotation of Allomyces macrogynus ATCC 38327.</title>
        <authorList>
            <consortium name="The Broad Institute Genome Sequencing Platform"/>
            <person name="Russ C."/>
            <person name="Cuomo C."/>
            <person name="Burger G."/>
            <person name="Gray M.W."/>
            <person name="Holland P.W.H."/>
            <person name="King N."/>
            <person name="Lang F.B.F."/>
            <person name="Roger A.J."/>
            <person name="Ruiz-Trillo I."/>
            <person name="Young S.K."/>
            <person name="Zeng Q."/>
            <person name="Gargeya S."/>
            <person name="Fitzgerald M."/>
            <person name="Haas B."/>
            <person name="Abouelleil A."/>
            <person name="Alvarado L."/>
            <person name="Arachchi H.M."/>
            <person name="Berlin A."/>
            <person name="Chapman S.B."/>
            <person name="Gearin G."/>
            <person name="Goldberg J."/>
            <person name="Griggs A."/>
            <person name="Gujja S."/>
            <person name="Hansen M."/>
            <person name="Heiman D."/>
            <person name="Howarth C."/>
            <person name="Larimer J."/>
            <person name="Lui A."/>
            <person name="MacDonald P.J.P."/>
            <person name="McCowen C."/>
            <person name="Montmayeur A."/>
            <person name="Murphy C."/>
            <person name="Neiman D."/>
            <person name="Pearson M."/>
            <person name="Priest M."/>
            <person name="Roberts A."/>
            <person name="Saif S."/>
            <person name="Shea T."/>
            <person name="Sisk P."/>
            <person name="Stolte C."/>
            <person name="Sykes S."/>
            <person name="Wortman J."/>
            <person name="Nusbaum C."/>
            <person name="Birren B."/>
        </authorList>
    </citation>
    <scope>NUCLEOTIDE SEQUENCE [LARGE SCALE GENOMIC DNA]</scope>
    <source>
        <strain evidence="1 2">ATCC 38327</strain>
    </source>
</reference>
<accession>A0A0L0S9D4</accession>
<dbReference type="VEuPathDB" id="FungiDB:AMAG_03398"/>
<protein>
    <submittedName>
        <fullName evidence="1">Uncharacterized protein</fullName>
    </submittedName>
</protein>
<reference evidence="2" key="2">
    <citation type="submission" date="2009-11" db="EMBL/GenBank/DDBJ databases">
        <title>The Genome Sequence of Allomyces macrogynus strain ATCC 38327.</title>
        <authorList>
            <consortium name="The Broad Institute Genome Sequencing Platform"/>
            <person name="Russ C."/>
            <person name="Cuomo C."/>
            <person name="Shea T."/>
            <person name="Young S.K."/>
            <person name="Zeng Q."/>
            <person name="Koehrsen M."/>
            <person name="Haas B."/>
            <person name="Borodovsky M."/>
            <person name="Guigo R."/>
            <person name="Alvarado L."/>
            <person name="Berlin A."/>
            <person name="Borenstein D."/>
            <person name="Chen Z."/>
            <person name="Engels R."/>
            <person name="Freedman E."/>
            <person name="Gellesch M."/>
            <person name="Goldberg J."/>
            <person name="Griggs A."/>
            <person name="Gujja S."/>
            <person name="Heiman D."/>
            <person name="Hepburn T."/>
            <person name="Howarth C."/>
            <person name="Jen D."/>
            <person name="Larson L."/>
            <person name="Lewis B."/>
            <person name="Mehta T."/>
            <person name="Park D."/>
            <person name="Pearson M."/>
            <person name="Roberts A."/>
            <person name="Saif S."/>
            <person name="Shenoy N."/>
            <person name="Sisk P."/>
            <person name="Stolte C."/>
            <person name="Sykes S."/>
            <person name="Walk T."/>
            <person name="White J."/>
            <person name="Yandava C."/>
            <person name="Burger G."/>
            <person name="Gray M.W."/>
            <person name="Holland P.W.H."/>
            <person name="King N."/>
            <person name="Lang F.B.F."/>
            <person name="Roger A.J."/>
            <person name="Ruiz-Trillo I."/>
            <person name="Lander E."/>
            <person name="Nusbaum C."/>
        </authorList>
    </citation>
    <scope>NUCLEOTIDE SEQUENCE [LARGE SCALE GENOMIC DNA]</scope>
    <source>
        <strain evidence="2">ATCC 38327</strain>
    </source>
</reference>
<evidence type="ECO:0000313" key="1">
    <source>
        <dbReference type="EMBL" id="KNE59051.1"/>
    </source>
</evidence>
<dbReference type="EMBL" id="GG745334">
    <property type="protein sequence ID" value="KNE59051.1"/>
    <property type="molecule type" value="Genomic_DNA"/>
</dbReference>
<sequence length="301" mass="32302">MAAFLPGARPNGAGRDPPSSIAARAVLARDVHLILAQEAAVFPLPDPLQPTTVLKWTTKCPHFSRIYSTLRPAHQHESRDQEEVLAGTLICIVLHAHAWRRLALQGELAEADLVGEDVLVDAAALASANPSSTATSVDIGIHIYHIENTHRDAWASAVCAGTSPPLRERALQDLGAALRDLQHALRVPVQLVGVSALAVSLQGIHLTANVWNMVEPPVRADDYVVKYTDGSMALVALPTRHDFDAFLAKNRGQLAGTPLRTRMLYATPDMPSVLWQYLDPAPRSGHDALLVSADGVGPIVG</sequence>
<proteinExistence type="predicted"/>
<evidence type="ECO:0000313" key="2">
    <source>
        <dbReference type="Proteomes" id="UP000054350"/>
    </source>
</evidence>
<dbReference type="AlphaFoldDB" id="A0A0L0S9D4"/>
<dbReference type="OrthoDB" id="4735138at2759"/>
<gene>
    <name evidence="1" type="ORF">AMAG_03398</name>
</gene>